<name>A0A8T0IAB6_CERPU</name>
<evidence type="ECO:0000313" key="2">
    <source>
        <dbReference type="EMBL" id="KAG0579945.1"/>
    </source>
</evidence>
<evidence type="ECO:0000313" key="3">
    <source>
        <dbReference type="Proteomes" id="UP000822688"/>
    </source>
</evidence>
<dbReference type="EMBL" id="CM026424">
    <property type="protein sequence ID" value="KAG0579945.1"/>
    <property type="molecule type" value="Genomic_DNA"/>
</dbReference>
<organism evidence="2 3">
    <name type="scientific">Ceratodon purpureus</name>
    <name type="common">Fire moss</name>
    <name type="synonym">Dicranum purpureum</name>
    <dbReference type="NCBI Taxonomy" id="3225"/>
    <lineage>
        <taxon>Eukaryota</taxon>
        <taxon>Viridiplantae</taxon>
        <taxon>Streptophyta</taxon>
        <taxon>Embryophyta</taxon>
        <taxon>Bryophyta</taxon>
        <taxon>Bryophytina</taxon>
        <taxon>Bryopsida</taxon>
        <taxon>Dicranidae</taxon>
        <taxon>Pseudoditrichales</taxon>
        <taxon>Ditrichaceae</taxon>
        <taxon>Ceratodon</taxon>
    </lineage>
</organism>
<protein>
    <submittedName>
        <fullName evidence="2">Uncharacterized protein</fullName>
    </submittedName>
</protein>
<dbReference type="Gene3D" id="3.30.559.10">
    <property type="entry name" value="Chloramphenicol acetyltransferase-like domain"/>
    <property type="match status" value="2"/>
</dbReference>
<comment type="similarity">
    <text evidence="1">Belongs to the plant acyltransferase family.</text>
</comment>
<evidence type="ECO:0000256" key="1">
    <source>
        <dbReference type="ARBA" id="ARBA00009861"/>
    </source>
</evidence>
<reference evidence="2" key="1">
    <citation type="submission" date="2020-06" db="EMBL/GenBank/DDBJ databases">
        <title>WGS assembly of Ceratodon purpureus strain R40.</title>
        <authorList>
            <person name="Carey S.B."/>
            <person name="Jenkins J."/>
            <person name="Shu S."/>
            <person name="Lovell J.T."/>
            <person name="Sreedasyam A."/>
            <person name="Maumus F."/>
            <person name="Tiley G.P."/>
            <person name="Fernandez-Pozo N."/>
            <person name="Barry K."/>
            <person name="Chen C."/>
            <person name="Wang M."/>
            <person name="Lipzen A."/>
            <person name="Daum C."/>
            <person name="Saski C.A."/>
            <person name="Payton A.C."/>
            <person name="Mcbreen J.C."/>
            <person name="Conrad R.E."/>
            <person name="Kollar L.M."/>
            <person name="Olsson S."/>
            <person name="Huttunen S."/>
            <person name="Landis J.B."/>
            <person name="Wickett N.J."/>
            <person name="Johnson M.G."/>
            <person name="Rensing S.A."/>
            <person name="Grimwood J."/>
            <person name="Schmutz J."/>
            <person name="Mcdaniel S.F."/>
        </authorList>
    </citation>
    <scope>NUCLEOTIDE SEQUENCE</scope>
    <source>
        <strain evidence="2">R40</strain>
    </source>
</reference>
<dbReference type="GO" id="GO:0016747">
    <property type="term" value="F:acyltransferase activity, transferring groups other than amino-acyl groups"/>
    <property type="evidence" value="ECO:0007669"/>
    <property type="project" value="TreeGrafter"/>
</dbReference>
<dbReference type="AlphaFoldDB" id="A0A8T0IAB6"/>
<comment type="caution">
    <text evidence="2">The sequence shown here is derived from an EMBL/GenBank/DDBJ whole genome shotgun (WGS) entry which is preliminary data.</text>
</comment>
<gene>
    <name evidence="2" type="ORF">KC19_4G136800</name>
</gene>
<keyword evidence="3" id="KW-1185">Reference proteome</keyword>
<accession>A0A8T0IAB6</accession>
<sequence>MEFTLKRQEIVLPLPPVAPHVVTLSENDQIMPPLYTSFVYFFSPPSNPPQSASLTLALARALAAFPPVGGRLKARSNGTGMDVECHNQGVVFVEAHAAATLDQLLNTGKGDVRGGMYQPSPLWTSLAPNPYEDQSLDKPLLYTQLTRLACGGVVVVVMLHHLVADGAGLSHFVASWAELAREHPITAPPHLDRACMQARTPPCPSFDHPEYIVHQTIPSFSLSATAQPPPMTSRIFEFLPQDIATLKERASKADSNPVTGFQALAAHIWKHATKARAIESSQEVKLGWAVDGRKRFDNPALPTNYFGNVNFYGYAEATAGEVAAQPLRDVAARVASGTQRVTDAYMRSALDLVASQASPALVTGSFVGAADLALTSWTHFPAYDVDWGWGRPVFFGVPVCAFTGLAVLLPHPRGGVNALVGMFQSHMDALLSDSDFYPVE</sequence>
<dbReference type="Pfam" id="PF02458">
    <property type="entry name" value="Transferase"/>
    <property type="match status" value="1"/>
</dbReference>
<proteinExistence type="inferred from homology"/>
<dbReference type="PANTHER" id="PTHR31642:SF328">
    <property type="entry name" value="BAHD FAMILY ACYLTRANSFERASE"/>
    <property type="match status" value="1"/>
</dbReference>
<dbReference type="Proteomes" id="UP000822688">
    <property type="component" value="Chromosome 4"/>
</dbReference>
<dbReference type="SUPFAM" id="SSF52777">
    <property type="entry name" value="CoA-dependent acyltransferases"/>
    <property type="match status" value="1"/>
</dbReference>
<dbReference type="PANTHER" id="PTHR31642">
    <property type="entry name" value="TRICHOTHECENE 3-O-ACETYLTRANSFERASE"/>
    <property type="match status" value="1"/>
</dbReference>
<dbReference type="InterPro" id="IPR050317">
    <property type="entry name" value="Plant_Fungal_Acyltransferase"/>
</dbReference>
<dbReference type="InterPro" id="IPR023213">
    <property type="entry name" value="CAT-like_dom_sf"/>
</dbReference>